<evidence type="ECO:0000313" key="1">
    <source>
        <dbReference type="EMBL" id="GAI67593.1"/>
    </source>
</evidence>
<comment type="caution">
    <text evidence="1">The sequence shown here is derived from an EMBL/GenBank/DDBJ whole genome shotgun (WGS) entry which is preliminary data.</text>
</comment>
<accession>X1QH97</accession>
<name>X1QH97_9ZZZZ</name>
<gene>
    <name evidence="1" type="ORF">S12H4_11076</name>
</gene>
<proteinExistence type="predicted"/>
<feature type="non-terminal residue" evidence="1">
    <location>
        <position position="1"/>
    </location>
</feature>
<protein>
    <submittedName>
        <fullName evidence="1">Uncharacterized protein</fullName>
    </submittedName>
</protein>
<organism evidence="1">
    <name type="scientific">marine sediment metagenome</name>
    <dbReference type="NCBI Taxonomy" id="412755"/>
    <lineage>
        <taxon>unclassified sequences</taxon>
        <taxon>metagenomes</taxon>
        <taxon>ecological metagenomes</taxon>
    </lineage>
</organism>
<dbReference type="EMBL" id="BARW01004886">
    <property type="protein sequence ID" value="GAI67593.1"/>
    <property type="molecule type" value="Genomic_DNA"/>
</dbReference>
<sequence>LVRTPVTVKVALKDELAKIRSIIEDLLSLIYITVGDYKRP</sequence>
<dbReference type="AlphaFoldDB" id="X1QH97"/>
<reference evidence="1" key="1">
    <citation type="journal article" date="2014" name="Front. Microbiol.">
        <title>High frequency of phylogenetically diverse reductive dehalogenase-homologous genes in deep subseafloor sedimentary metagenomes.</title>
        <authorList>
            <person name="Kawai M."/>
            <person name="Futagami T."/>
            <person name="Toyoda A."/>
            <person name="Takaki Y."/>
            <person name="Nishi S."/>
            <person name="Hori S."/>
            <person name="Arai W."/>
            <person name="Tsubouchi T."/>
            <person name="Morono Y."/>
            <person name="Uchiyama I."/>
            <person name="Ito T."/>
            <person name="Fujiyama A."/>
            <person name="Inagaki F."/>
            <person name="Takami H."/>
        </authorList>
    </citation>
    <scope>NUCLEOTIDE SEQUENCE</scope>
    <source>
        <strain evidence="1">Expedition CK06-06</strain>
    </source>
</reference>